<dbReference type="GO" id="GO:0003677">
    <property type="term" value="F:DNA binding"/>
    <property type="evidence" value="ECO:0007669"/>
    <property type="project" value="UniProtKB-KW"/>
</dbReference>
<keyword evidence="2" id="KW-0805">Transcription regulation</keyword>
<dbReference type="Gene3D" id="1.10.10.10">
    <property type="entry name" value="Winged helix-like DNA-binding domain superfamily/Winged helix DNA-binding domain"/>
    <property type="match status" value="1"/>
</dbReference>
<dbReference type="SUPFAM" id="SSF88659">
    <property type="entry name" value="Sigma3 and sigma4 domains of RNA polymerase sigma factors"/>
    <property type="match status" value="1"/>
</dbReference>
<dbReference type="Pfam" id="PF08281">
    <property type="entry name" value="Sigma70_r4_2"/>
    <property type="match status" value="1"/>
</dbReference>
<evidence type="ECO:0000313" key="8">
    <source>
        <dbReference type="EMBL" id="CBI01692.1"/>
    </source>
</evidence>
<dbReference type="InterPro" id="IPR013249">
    <property type="entry name" value="RNA_pol_sigma70_r4_t2"/>
</dbReference>
<feature type="domain" description="RNA polymerase sigma-70 region 2" evidence="6">
    <location>
        <begin position="31"/>
        <end position="88"/>
    </location>
</feature>
<dbReference type="PANTHER" id="PTHR43133">
    <property type="entry name" value="RNA POLYMERASE ECF-TYPE SIGMA FACTO"/>
    <property type="match status" value="1"/>
</dbReference>
<evidence type="ECO:0000256" key="1">
    <source>
        <dbReference type="ARBA" id="ARBA00010641"/>
    </source>
</evidence>
<dbReference type="NCBIfam" id="TIGR02937">
    <property type="entry name" value="sigma70-ECF"/>
    <property type="match status" value="1"/>
</dbReference>
<dbReference type="SUPFAM" id="SSF88946">
    <property type="entry name" value="Sigma2 domain of RNA polymerase sigma factors"/>
    <property type="match status" value="1"/>
</dbReference>
<feature type="domain" description="RNA polymerase sigma factor 70 region 4 type 2" evidence="7">
    <location>
        <begin position="109"/>
        <end position="160"/>
    </location>
</feature>
<dbReference type="GO" id="GO:0016987">
    <property type="term" value="F:sigma factor activity"/>
    <property type="evidence" value="ECO:0007669"/>
    <property type="project" value="UniProtKB-KW"/>
</dbReference>
<comment type="caution">
    <text evidence="8">The sequence shown here is derived from an EMBL/GenBank/DDBJ whole genome shotgun (WGS) entry which is preliminary data.</text>
</comment>
<dbReference type="InterPro" id="IPR014284">
    <property type="entry name" value="RNA_pol_sigma-70_dom"/>
</dbReference>
<evidence type="ECO:0000259" key="7">
    <source>
        <dbReference type="Pfam" id="PF08281"/>
    </source>
</evidence>
<accession>E6Q3D1</accession>
<proteinExistence type="inferred from homology"/>
<dbReference type="Gene3D" id="1.10.1740.10">
    <property type="match status" value="1"/>
</dbReference>
<name>E6Q3D1_9ZZZZ</name>
<dbReference type="GO" id="GO:0006352">
    <property type="term" value="P:DNA-templated transcription initiation"/>
    <property type="evidence" value="ECO:0007669"/>
    <property type="project" value="InterPro"/>
</dbReference>
<dbReference type="PANTHER" id="PTHR43133:SF8">
    <property type="entry name" value="RNA POLYMERASE SIGMA FACTOR HI_1459-RELATED"/>
    <property type="match status" value="1"/>
</dbReference>
<gene>
    <name evidence="8" type="ORF">CARN4_2006</name>
</gene>
<evidence type="ECO:0000259" key="6">
    <source>
        <dbReference type="Pfam" id="PF04542"/>
    </source>
</evidence>
<organism evidence="8">
    <name type="scientific">mine drainage metagenome</name>
    <dbReference type="NCBI Taxonomy" id="410659"/>
    <lineage>
        <taxon>unclassified sequences</taxon>
        <taxon>metagenomes</taxon>
        <taxon>ecological metagenomes</taxon>
    </lineage>
</organism>
<evidence type="ECO:0000256" key="2">
    <source>
        <dbReference type="ARBA" id="ARBA00023015"/>
    </source>
</evidence>
<dbReference type="InterPro" id="IPR039425">
    <property type="entry name" value="RNA_pol_sigma-70-like"/>
</dbReference>
<comment type="similarity">
    <text evidence="1">Belongs to the sigma-70 factor family. ECF subfamily.</text>
</comment>
<evidence type="ECO:0000256" key="3">
    <source>
        <dbReference type="ARBA" id="ARBA00023082"/>
    </source>
</evidence>
<reference evidence="8" key="1">
    <citation type="submission" date="2009-10" db="EMBL/GenBank/DDBJ databases">
        <title>Diversity of trophic interactions inside an arsenic-rich microbial ecosystem.</title>
        <authorList>
            <person name="Bertin P.N."/>
            <person name="Heinrich-Salmeron A."/>
            <person name="Pelletier E."/>
            <person name="Goulhen-Chollet F."/>
            <person name="Arsene-Ploetze F."/>
            <person name="Gallien S."/>
            <person name="Calteau A."/>
            <person name="Vallenet D."/>
            <person name="Casiot C."/>
            <person name="Chane-Woon-Ming B."/>
            <person name="Giloteaux L."/>
            <person name="Barakat M."/>
            <person name="Bonnefoy V."/>
            <person name="Bruneel O."/>
            <person name="Chandler M."/>
            <person name="Cleiss J."/>
            <person name="Duran R."/>
            <person name="Elbaz-Poulichet F."/>
            <person name="Fonknechten N."/>
            <person name="Lauga B."/>
            <person name="Mornico D."/>
            <person name="Ortet P."/>
            <person name="Schaeffer C."/>
            <person name="Siguier P."/>
            <person name="Alexander Thil Smith A."/>
            <person name="Van Dorsselaer A."/>
            <person name="Weissenbach J."/>
            <person name="Medigue C."/>
            <person name="Le Paslier D."/>
        </authorList>
    </citation>
    <scope>NUCLEOTIDE SEQUENCE</scope>
</reference>
<dbReference type="InterPro" id="IPR013324">
    <property type="entry name" value="RNA_pol_sigma_r3/r4-like"/>
</dbReference>
<evidence type="ECO:0000256" key="5">
    <source>
        <dbReference type="ARBA" id="ARBA00023163"/>
    </source>
</evidence>
<sequence>MGRWAPPEAIASARTGDETAADELIAAIWPACFRLATMVTGDRGLAEDAAQETCVTVYRKVHRLRSVDAFDAWLYRIVMRESALARRRSGLVTEQGEQVTTGDGTIALDVWRALDELSAELRDVTVLFYFHDLTGEEIAAALHVSHGAVRMRLSRARERLRLLLADYDFELRKNFKEISYAI</sequence>
<keyword evidence="4" id="KW-0238">DNA-binding</keyword>
<dbReference type="InterPro" id="IPR013325">
    <property type="entry name" value="RNA_pol_sigma_r2"/>
</dbReference>
<dbReference type="Pfam" id="PF04542">
    <property type="entry name" value="Sigma70_r2"/>
    <property type="match status" value="1"/>
</dbReference>
<dbReference type="InterPro" id="IPR036388">
    <property type="entry name" value="WH-like_DNA-bd_sf"/>
</dbReference>
<dbReference type="InterPro" id="IPR007627">
    <property type="entry name" value="RNA_pol_sigma70_r2"/>
</dbReference>
<protein>
    <submittedName>
        <fullName evidence="8">Putative RNA polymerase sigma factor</fullName>
    </submittedName>
</protein>
<dbReference type="EMBL" id="CABO01000021">
    <property type="protein sequence ID" value="CBI01692.1"/>
    <property type="molecule type" value="Genomic_DNA"/>
</dbReference>
<evidence type="ECO:0000256" key="4">
    <source>
        <dbReference type="ARBA" id="ARBA00023125"/>
    </source>
</evidence>
<dbReference type="AlphaFoldDB" id="E6Q3D1"/>
<keyword evidence="5" id="KW-0804">Transcription</keyword>
<keyword evidence="3" id="KW-0731">Sigma factor</keyword>